<evidence type="ECO:0000259" key="6">
    <source>
        <dbReference type="Pfam" id="PF13515"/>
    </source>
</evidence>
<evidence type="ECO:0000256" key="2">
    <source>
        <dbReference type="ARBA" id="ARBA00022692"/>
    </source>
</evidence>
<keyword evidence="2 5" id="KW-0812">Transmembrane</keyword>
<dbReference type="KEGG" id="cfk:CFRA_10570"/>
<comment type="subcellular location">
    <subcellularLocation>
        <location evidence="1">Membrane</location>
        <topology evidence="1">Multi-pass membrane protein</topology>
    </subcellularLocation>
</comment>
<dbReference type="InterPro" id="IPR049453">
    <property type="entry name" value="Memb_transporter_dom"/>
</dbReference>
<feature type="transmembrane region" description="Helical" evidence="5">
    <location>
        <begin position="102"/>
        <end position="120"/>
    </location>
</feature>
<organism evidence="7 8">
    <name type="scientific">Corynebacterium frankenforstense DSM 45800</name>
    <dbReference type="NCBI Taxonomy" id="1437875"/>
    <lineage>
        <taxon>Bacteria</taxon>
        <taxon>Bacillati</taxon>
        <taxon>Actinomycetota</taxon>
        <taxon>Actinomycetes</taxon>
        <taxon>Mycobacteriales</taxon>
        <taxon>Corynebacteriaceae</taxon>
        <taxon>Corynebacterium</taxon>
    </lineage>
</organism>
<evidence type="ECO:0000313" key="8">
    <source>
        <dbReference type="Proteomes" id="UP000185434"/>
    </source>
</evidence>
<dbReference type="AlphaFoldDB" id="A0A1L7CUN5"/>
<dbReference type="EMBL" id="CP009247">
    <property type="protein sequence ID" value="APT89596.1"/>
    <property type="molecule type" value="Genomic_DNA"/>
</dbReference>
<dbReference type="STRING" id="1437875.CFRA_10570"/>
<name>A0A1L7CUN5_9CORY</name>
<feature type="transmembrane region" description="Helical" evidence="5">
    <location>
        <begin position="53"/>
        <end position="71"/>
    </location>
</feature>
<evidence type="ECO:0000313" key="7">
    <source>
        <dbReference type="EMBL" id="APT89596.1"/>
    </source>
</evidence>
<protein>
    <submittedName>
        <fullName evidence="7">Membrane protein</fullName>
    </submittedName>
</protein>
<accession>A0A1L7CUN5</accession>
<reference evidence="7 8" key="1">
    <citation type="submission" date="2014-08" db="EMBL/GenBank/DDBJ databases">
        <title>Complete genome sequence of Corynebacterium frankenforstense ST18(T) (=DSM 45800(T)), isolated from raw cow milk.</title>
        <authorList>
            <person name="Ruckert C."/>
            <person name="Albersmeier A."/>
            <person name="Winkler A."/>
            <person name="Lipski A."/>
            <person name="Kalinowski J."/>
        </authorList>
    </citation>
    <scope>NUCLEOTIDE SEQUENCE [LARGE SCALE GENOMIC DNA]</scope>
    <source>
        <strain evidence="7 8">ST18</strain>
    </source>
</reference>
<dbReference type="Proteomes" id="UP000185434">
    <property type="component" value="Chromosome"/>
</dbReference>
<evidence type="ECO:0000256" key="4">
    <source>
        <dbReference type="ARBA" id="ARBA00023136"/>
    </source>
</evidence>
<dbReference type="Pfam" id="PF13515">
    <property type="entry name" value="FUSC_2"/>
    <property type="match status" value="1"/>
</dbReference>
<dbReference type="GO" id="GO:0016020">
    <property type="term" value="C:membrane"/>
    <property type="evidence" value="ECO:0007669"/>
    <property type="project" value="UniProtKB-SubCell"/>
</dbReference>
<keyword evidence="4 5" id="KW-0472">Membrane</keyword>
<dbReference type="RefSeq" id="WP_075664590.1">
    <property type="nucleotide sequence ID" value="NZ_CP009247.1"/>
</dbReference>
<proteinExistence type="predicted"/>
<feature type="transmembrane region" description="Helical" evidence="5">
    <location>
        <begin position="157"/>
        <end position="174"/>
    </location>
</feature>
<gene>
    <name evidence="7" type="ORF">CFRA_10570</name>
</gene>
<feature type="transmembrane region" description="Helical" evidence="5">
    <location>
        <begin position="132"/>
        <end position="151"/>
    </location>
</feature>
<evidence type="ECO:0000256" key="5">
    <source>
        <dbReference type="SAM" id="Phobius"/>
    </source>
</evidence>
<sequence length="392" mass="41908">MAKERLNTLDRLRTVDKSLASRMGRVRKRTWAITQQAVAAGASYWVAQEVFGHKFPFFAPIAAIIILGMTGGDRLRRAVEMSLGCIVGVGLGDLLVPLLGSGPWQIAVAVACALVFGSFISKSPLVNNQIAIGSILIATIMPPGGITPAGTGGPDRMIDAVIGSTVGILVIAILPDNPLNAGRQEISKVMAIASSVLDDVAEALRSRDARSLANALQAVRDTQGDINSMLDSAKVGREASTLSPLLWGSRRRVRSLERILGPVDNAVRNVRVLARRSRVLTEDGDTVSDEQIEIISELSGILLSFSELYERGAEVSEAVEIPNIVNQLRRLGARANMSLVKGRVLSAHVVLAQTRSIIVDLLEICGMSRPSSLAVLAPTSRTPAYPPEVWDD</sequence>
<evidence type="ECO:0000256" key="1">
    <source>
        <dbReference type="ARBA" id="ARBA00004141"/>
    </source>
</evidence>
<evidence type="ECO:0000256" key="3">
    <source>
        <dbReference type="ARBA" id="ARBA00022989"/>
    </source>
</evidence>
<keyword evidence="3 5" id="KW-1133">Transmembrane helix</keyword>
<dbReference type="OrthoDB" id="5198202at2"/>
<keyword evidence="8" id="KW-1185">Reference proteome</keyword>
<feature type="domain" description="Integral membrane bound transporter" evidence="6">
    <location>
        <begin position="45"/>
        <end position="170"/>
    </location>
</feature>